<organism evidence="3 4">
    <name type="scientific">Daedalea quercina L-15889</name>
    <dbReference type="NCBI Taxonomy" id="1314783"/>
    <lineage>
        <taxon>Eukaryota</taxon>
        <taxon>Fungi</taxon>
        <taxon>Dikarya</taxon>
        <taxon>Basidiomycota</taxon>
        <taxon>Agaricomycotina</taxon>
        <taxon>Agaricomycetes</taxon>
        <taxon>Polyporales</taxon>
        <taxon>Fomitopsis</taxon>
    </lineage>
</organism>
<dbReference type="PRINTS" id="PR00081">
    <property type="entry name" value="GDHRDH"/>
</dbReference>
<dbReference type="InterPro" id="IPR051911">
    <property type="entry name" value="SDR_oxidoreductase"/>
</dbReference>
<evidence type="ECO:0000313" key="3">
    <source>
        <dbReference type="EMBL" id="KZT74526.1"/>
    </source>
</evidence>
<sequence>MVSGRVWFITGASSGFGRLMTELVLKKGDTVVATLRTPEAIADLSSRLRAGRAHFGRIDVVFNNAGYALFGEAEGMPDKLARDAMEVDFWGAANVSREALRVFREVNAPMGGFLCRYPPAVASSASQGCPTTVRPNTALAGELNPEWNIKVCLVEPGGFRTAALSRMIQAPPHAAYMPPASATWRERERSKGIKCTPNMADPAKAIEMMYKVSSLSDPPLQIPLGKDCLSIVRSTVTKLQQIVETYAPWSDELEPEGEYWESLAN</sequence>
<comment type="similarity">
    <text evidence="1">Belongs to the short-chain dehydrogenases/reductases (SDR) family.</text>
</comment>
<dbReference type="GO" id="GO:0016491">
    <property type="term" value="F:oxidoreductase activity"/>
    <property type="evidence" value="ECO:0007669"/>
    <property type="project" value="UniProtKB-KW"/>
</dbReference>
<dbReference type="PANTHER" id="PTHR43976">
    <property type="entry name" value="SHORT CHAIN DEHYDROGENASE"/>
    <property type="match status" value="1"/>
</dbReference>
<dbReference type="InterPro" id="IPR002347">
    <property type="entry name" value="SDR_fam"/>
</dbReference>
<evidence type="ECO:0000313" key="4">
    <source>
        <dbReference type="Proteomes" id="UP000076727"/>
    </source>
</evidence>
<dbReference type="Proteomes" id="UP000076727">
    <property type="component" value="Unassembled WGS sequence"/>
</dbReference>
<dbReference type="SUPFAM" id="SSF51735">
    <property type="entry name" value="NAD(P)-binding Rossmann-fold domains"/>
    <property type="match status" value="1"/>
</dbReference>
<gene>
    <name evidence="3" type="ORF">DAEQUDRAFT_742666</name>
</gene>
<dbReference type="PANTHER" id="PTHR43976:SF16">
    <property type="entry name" value="SHORT-CHAIN DEHYDROGENASE_REDUCTASE FAMILY PROTEIN"/>
    <property type="match status" value="1"/>
</dbReference>
<accession>A0A165U7X9</accession>
<keyword evidence="4" id="KW-1185">Reference proteome</keyword>
<evidence type="ECO:0000256" key="1">
    <source>
        <dbReference type="ARBA" id="ARBA00006484"/>
    </source>
</evidence>
<dbReference type="OrthoDB" id="1274115at2759"/>
<reference evidence="3 4" key="1">
    <citation type="journal article" date="2016" name="Mol. Biol. Evol.">
        <title>Comparative Genomics of Early-Diverging Mushroom-Forming Fungi Provides Insights into the Origins of Lignocellulose Decay Capabilities.</title>
        <authorList>
            <person name="Nagy L.G."/>
            <person name="Riley R."/>
            <person name="Tritt A."/>
            <person name="Adam C."/>
            <person name="Daum C."/>
            <person name="Floudas D."/>
            <person name="Sun H."/>
            <person name="Yadav J.S."/>
            <person name="Pangilinan J."/>
            <person name="Larsson K.H."/>
            <person name="Matsuura K."/>
            <person name="Barry K."/>
            <person name="Labutti K."/>
            <person name="Kuo R."/>
            <person name="Ohm R.A."/>
            <person name="Bhattacharya S.S."/>
            <person name="Shirouzu T."/>
            <person name="Yoshinaga Y."/>
            <person name="Martin F.M."/>
            <person name="Grigoriev I.V."/>
            <person name="Hibbett D.S."/>
        </authorList>
    </citation>
    <scope>NUCLEOTIDE SEQUENCE [LARGE SCALE GENOMIC DNA]</scope>
    <source>
        <strain evidence="3 4">L-15889</strain>
    </source>
</reference>
<proteinExistence type="inferred from homology"/>
<dbReference type="InterPro" id="IPR036291">
    <property type="entry name" value="NAD(P)-bd_dom_sf"/>
</dbReference>
<dbReference type="AlphaFoldDB" id="A0A165U7X9"/>
<dbReference type="EMBL" id="KV429033">
    <property type="protein sequence ID" value="KZT74526.1"/>
    <property type="molecule type" value="Genomic_DNA"/>
</dbReference>
<protein>
    <submittedName>
        <fullName evidence="3">NAD(P)-binding protein</fullName>
    </submittedName>
</protein>
<dbReference type="STRING" id="1314783.A0A165U7X9"/>
<dbReference type="Gene3D" id="3.40.50.720">
    <property type="entry name" value="NAD(P)-binding Rossmann-like Domain"/>
    <property type="match status" value="1"/>
</dbReference>
<name>A0A165U7X9_9APHY</name>
<keyword evidence="2" id="KW-0560">Oxidoreductase</keyword>
<evidence type="ECO:0000256" key="2">
    <source>
        <dbReference type="ARBA" id="ARBA00023002"/>
    </source>
</evidence>